<dbReference type="EMBL" id="UXAV01000042">
    <property type="protein sequence ID" value="VDC29827.1"/>
    <property type="molecule type" value="Genomic_DNA"/>
</dbReference>
<dbReference type="SMART" id="SM00363">
    <property type="entry name" value="S4"/>
    <property type="match status" value="1"/>
</dbReference>
<dbReference type="PROSITE" id="PS50889">
    <property type="entry name" value="S4"/>
    <property type="match status" value="1"/>
</dbReference>
<reference evidence="3 4" key="1">
    <citation type="submission" date="2018-11" db="EMBL/GenBank/DDBJ databases">
        <authorList>
            <person name="Criscuolo A."/>
        </authorList>
    </citation>
    <scope>NUCLEOTIDE SEQUENCE [LARGE SCALE GENOMIC DNA]</scope>
    <source>
        <strain evidence="3">ATB-66</strain>
    </source>
</reference>
<dbReference type="Pfam" id="PF17774">
    <property type="entry name" value="YlmH_RBD"/>
    <property type="match status" value="1"/>
</dbReference>
<keyword evidence="1" id="KW-0694">RNA-binding</keyword>
<evidence type="ECO:0000259" key="2">
    <source>
        <dbReference type="SMART" id="SM00363"/>
    </source>
</evidence>
<evidence type="ECO:0000256" key="1">
    <source>
        <dbReference type="PROSITE-ProRule" id="PRU00182"/>
    </source>
</evidence>
<protein>
    <submittedName>
        <fullName evidence="3">S4 domain protein</fullName>
    </submittedName>
</protein>
<dbReference type="InterPro" id="IPR002942">
    <property type="entry name" value="S4_RNA-bd"/>
</dbReference>
<gene>
    <name evidence="3" type="ORF">FILTAD_02379</name>
</gene>
<accession>A0A3P5XI46</accession>
<dbReference type="Gene3D" id="3.10.290.10">
    <property type="entry name" value="RNA-binding S4 domain"/>
    <property type="match status" value="1"/>
</dbReference>
<feature type="domain" description="RNA-binding S4" evidence="2">
    <location>
        <begin position="182"/>
        <end position="242"/>
    </location>
</feature>
<proteinExistence type="predicted"/>
<sequence>MESIVQHFRKEEQPFIETAIGWTREVENTYAPKLTGFLDPRQRFIVESTVRSSGFLVEDYGAFPNAERQRLLIYPDYYVPEKEDYNVTVFHVKYASKFLKLGHKDVLGSMMALGIDRAKFGDIRVGEDEVQFTVADELKDYMKANFTSIGKAKVAVEEVDDPKKWIVSTDSWVEELFTVASLRLDVVVAALLNSPRQKASSLVHGEKVKVNWVVRSQPAFELQESDMISVRGSGRFSIRAIEGRTRKDKIRLIIGKLE</sequence>
<dbReference type="OrthoDB" id="9812787at2"/>
<dbReference type="AlphaFoldDB" id="A0A3P5XI46"/>
<dbReference type="Pfam" id="PF01479">
    <property type="entry name" value="S4"/>
    <property type="match status" value="1"/>
</dbReference>
<dbReference type="Gene3D" id="3.30.1370.160">
    <property type="match status" value="1"/>
</dbReference>
<dbReference type="Proteomes" id="UP000270468">
    <property type="component" value="Unassembled WGS sequence"/>
</dbReference>
<dbReference type="Gene3D" id="3.30.70.330">
    <property type="match status" value="1"/>
</dbReference>
<dbReference type="InterPro" id="IPR040591">
    <property type="entry name" value="RqcP2_RBD"/>
</dbReference>
<dbReference type="InterPro" id="IPR012677">
    <property type="entry name" value="Nucleotide-bd_a/b_plait_sf"/>
</dbReference>
<evidence type="ECO:0000313" key="3">
    <source>
        <dbReference type="EMBL" id="VDC29827.1"/>
    </source>
</evidence>
<dbReference type="InterPro" id="IPR036986">
    <property type="entry name" value="S4_RNA-bd_sf"/>
</dbReference>
<dbReference type="SUPFAM" id="SSF55174">
    <property type="entry name" value="Alpha-L RNA-binding motif"/>
    <property type="match status" value="1"/>
</dbReference>
<dbReference type="GO" id="GO:0003723">
    <property type="term" value="F:RNA binding"/>
    <property type="evidence" value="ECO:0007669"/>
    <property type="project" value="UniProtKB-KW"/>
</dbReference>
<organism evidence="3 4">
    <name type="scientific">Filibacter tadaridae</name>
    <dbReference type="NCBI Taxonomy" id="2483811"/>
    <lineage>
        <taxon>Bacteria</taxon>
        <taxon>Bacillati</taxon>
        <taxon>Bacillota</taxon>
        <taxon>Bacilli</taxon>
        <taxon>Bacillales</taxon>
        <taxon>Caryophanaceae</taxon>
        <taxon>Filibacter</taxon>
    </lineage>
</organism>
<name>A0A3P5XI46_9BACL</name>
<evidence type="ECO:0000313" key="4">
    <source>
        <dbReference type="Proteomes" id="UP000270468"/>
    </source>
</evidence>
<dbReference type="InterPro" id="IPR048443">
    <property type="entry name" value="RqcP2_N"/>
</dbReference>
<dbReference type="RefSeq" id="WP_124070988.1">
    <property type="nucleotide sequence ID" value="NZ_CBCRXF010000001.1"/>
</dbReference>
<dbReference type="CDD" id="cd00165">
    <property type="entry name" value="S4"/>
    <property type="match status" value="1"/>
</dbReference>
<dbReference type="Pfam" id="PF21278">
    <property type="entry name" value="YlmH_1st"/>
    <property type="match status" value="1"/>
</dbReference>
<keyword evidence="4" id="KW-1185">Reference proteome</keyword>